<dbReference type="AlphaFoldDB" id="A0A6G0VK63"/>
<comment type="caution">
    <text evidence="1">The sequence shown here is derived from an EMBL/GenBank/DDBJ whole genome shotgun (WGS) entry which is preliminary data.</text>
</comment>
<protein>
    <submittedName>
        <fullName evidence="1">Retrotrans gag domain-containing protein</fullName>
    </submittedName>
</protein>
<dbReference type="EMBL" id="VUJU01015688">
    <property type="protein sequence ID" value="KAF0692632.1"/>
    <property type="molecule type" value="Genomic_DNA"/>
</dbReference>
<dbReference type="Proteomes" id="UP000478052">
    <property type="component" value="Unassembled WGS sequence"/>
</dbReference>
<evidence type="ECO:0000313" key="1">
    <source>
        <dbReference type="EMBL" id="KAF0692632.1"/>
    </source>
</evidence>
<sequence length="90" mass="10504">MNLDHTETTKREHNIYKDIESANKTESNLNTTFFRNSKFVIESTPEKLHITNKNSKHKMEKMIIEPDSFSGQGDIKTFILQYEKAAQINN</sequence>
<evidence type="ECO:0000313" key="2">
    <source>
        <dbReference type="Proteomes" id="UP000478052"/>
    </source>
</evidence>
<keyword evidence="2" id="KW-1185">Reference proteome</keyword>
<feature type="non-terminal residue" evidence="1">
    <location>
        <position position="90"/>
    </location>
</feature>
<proteinExistence type="predicted"/>
<organism evidence="1 2">
    <name type="scientific">Aphis craccivora</name>
    <name type="common">Cowpea aphid</name>
    <dbReference type="NCBI Taxonomy" id="307492"/>
    <lineage>
        <taxon>Eukaryota</taxon>
        <taxon>Metazoa</taxon>
        <taxon>Ecdysozoa</taxon>
        <taxon>Arthropoda</taxon>
        <taxon>Hexapoda</taxon>
        <taxon>Insecta</taxon>
        <taxon>Pterygota</taxon>
        <taxon>Neoptera</taxon>
        <taxon>Paraneoptera</taxon>
        <taxon>Hemiptera</taxon>
        <taxon>Sternorrhyncha</taxon>
        <taxon>Aphidomorpha</taxon>
        <taxon>Aphidoidea</taxon>
        <taxon>Aphididae</taxon>
        <taxon>Aphidini</taxon>
        <taxon>Aphis</taxon>
        <taxon>Aphis</taxon>
    </lineage>
</organism>
<reference evidence="1 2" key="1">
    <citation type="submission" date="2019-08" db="EMBL/GenBank/DDBJ databases">
        <title>Whole genome of Aphis craccivora.</title>
        <authorList>
            <person name="Voronova N.V."/>
            <person name="Shulinski R.S."/>
            <person name="Bandarenka Y.V."/>
            <person name="Zhorov D.G."/>
            <person name="Warner D."/>
        </authorList>
    </citation>
    <scope>NUCLEOTIDE SEQUENCE [LARGE SCALE GENOMIC DNA]</scope>
    <source>
        <strain evidence="1">180601</strain>
        <tissue evidence="1">Whole Body</tissue>
    </source>
</reference>
<gene>
    <name evidence="1" type="ORF">FWK35_00034805</name>
</gene>
<accession>A0A6G0VK63</accession>
<name>A0A6G0VK63_APHCR</name>